<feature type="compositionally biased region" description="Basic and acidic residues" evidence="1">
    <location>
        <begin position="36"/>
        <end position="45"/>
    </location>
</feature>
<feature type="compositionally biased region" description="Basic and acidic residues" evidence="1">
    <location>
        <begin position="95"/>
        <end position="105"/>
    </location>
</feature>
<protein>
    <submittedName>
        <fullName evidence="2">Uncharacterized protein</fullName>
    </submittedName>
</protein>
<feature type="region of interest" description="Disordered" evidence="1">
    <location>
        <begin position="1"/>
        <end position="66"/>
    </location>
</feature>
<evidence type="ECO:0000313" key="3">
    <source>
        <dbReference type="Proteomes" id="UP000324091"/>
    </source>
</evidence>
<feature type="non-terminal residue" evidence="2">
    <location>
        <position position="1"/>
    </location>
</feature>
<dbReference type="Proteomes" id="UP000324091">
    <property type="component" value="Chromosome 16"/>
</dbReference>
<dbReference type="EMBL" id="RHFK02000008">
    <property type="protein sequence ID" value="TWW71810.1"/>
    <property type="molecule type" value="Genomic_DNA"/>
</dbReference>
<gene>
    <name evidence="2" type="ORF">D4764_16G0003070</name>
</gene>
<dbReference type="AlphaFoldDB" id="A0A5C6P145"/>
<name>A0A5C6P145_9TELE</name>
<feature type="compositionally biased region" description="Basic and acidic residues" evidence="1">
    <location>
        <begin position="1"/>
        <end position="13"/>
    </location>
</feature>
<organism evidence="2 3">
    <name type="scientific">Takifugu flavidus</name>
    <name type="common">sansaifugu</name>
    <dbReference type="NCBI Taxonomy" id="433684"/>
    <lineage>
        <taxon>Eukaryota</taxon>
        <taxon>Metazoa</taxon>
        <taxon>Chordata</taxon>
        <taxon>Craniata</taxon>
        <taxon>Vertebrata</taxon>
        <taxon>Euteleostomi</taxon>
        <taxon>Actinopterygii</taxon>
        <taxon>Neopterygii</taxon>
        <taxon>Teleostei</taxon>
        <taxon>Neoteleostei</taxon>
        <taxon>Acanthomorphata</taxon>
        <taxon>Eupercaria</taxon>
        <taxon>Tetraodontiformes</taxon>
        <taxon>Tetradontoidea</taxon>
        <taxon>Tetraodontidae</taxon>
        <taxon>Takifugu</taxon>
    </lineage>
</organism>
<sequence length="105" mass="11655">IDGEPHSSRRGRDCTNSSWRSDGGPSESRGSAKNTEQNEKDRHEALLGAHLHAEPMSGQKYESTRTLMPQTNGGLLHWQPLSHDHLSVSARHGRRHDDGQKSPVL</sequence>
<keyword evidence="3" id="KW-1185">Reference proteome</keyword>
<feature type="region of interest" description="Disordered" evidence="1">
    <location>
        <begin position="86"/>
        <end position="105"/>
    </location>
</feature>
<evidence type="ECO:0000256" key="1">
    <source>
        <dbReference type="SAM" id="MobiDB-lite"/>
    </source>
</evidence>
<comment type="caution">
    <text evidence="2">The sequence shown here is derived from an EMBL/GenBank/DDBJ whole genome shotgun (WGS) entry which is preliminary data.</text>
</comment>
<reference evidence="2 3" key="1">
    <citation type="submission" date="2019-04" db="EMBL/GenBank/DDBJ databases">
        <title>Chromosome genome assembly for Takifugu flavidus.</title>
        <authorList>
            <person name="Xiao S."/>
        </authorList>
    </citation>
    <scope>NUCLEOTIDE SEQUENCE [LARGE SCALE GENOMIC DNA]</scope>
    <source>
        <strain evidence="2">HTHZ2018</strain>
        <tissue evidence="2">Muscle</tissue>
    </source>
</reference>
<proteinExistence type="predicted"/>
<accession>A0A5C6P145</accession>
<evidence type="ECO:0000313" key="2">
    <source>
        <dbReference type="EMBL" id="TWW71810.1"/>
    </source>
</evidence>